<feature type="repeat" description="PPR" evidence="2">
    <location>
        <begin position="716"/>
        <end position="750"/>
    </location>
</feature>
<dbReference type="Pfam" id="PF01535">
    <property type="entry name" value="PPR"/>
    <property type="match status" value="3"/>
</dbReference>
<dbReference type="InterPro" id="IPR002885">
    <property type="entry name" value="PPR_rpt"/>
</dbReference>
<feature type="repeat" description="PPR" evidence="2">
    <location>
        <begin position="469"/>
        <end position="503"/>
    </location>
</feature>
<evidence type="ECO:0000256" key="3">
    <source>
        <dbReference type="SAM" id="Phobius"/>
    </source>
</evidence>
<dbReference type="GeneID" id="116195270"/>
<evidence type="ECO:0000256" key="2">
    <source>
        <dbReference type="PROSITE-ProRule" id="PRU00708"/>
    </source>
</evidence>
<gene>
    <name evidence="6" type="primary">LOC116195270</name>
</gene>
<reference evidence="6" key="2">
    <citation type="submission" date="2025-08" db="UniProtKB">
        <authorList>
            <consortium name="RefSeq"/>
        </authorList>
    </citation>
    <scope>IDENTIFICATION</scope>
    <source>
        <tissue evidence="6">Leaf</tissue>
    </source>
</reference>
<dbReference type="FunFam" id="1.25.40.10:FF:000678">
    <property type="entry name" value="Pentatricopeptide repeat-containing protein MRL1 chloroplastic"/>
    <property type="match status" value="1"/>
</dbReference>
<accession>A0A6P8CCR7</accession>
<dbReference type="InterPro" id="IPR053303">
    <property type="entry name" value="Chloroplast_PPR"/>
</dbReference>
<keyword evidence="5" id="KW-1185">Reference proteome</keyword>
<dbReference type="Pfam" id="PF17177">
    <property type="entry name" value="PPR_long"/>
    <property type="match status" value="1"/>
</dbReference>
<feature type="repeat" description="PPR" evidence="2">
    <location>
        <begin position="504"/>
        <end position="538"/>
    </location>
</feature>
<keyword evidence="3" id="KW-1133">Transmembrane helix</keyword>
<keyword evidence="1" id="KW-0677">Repeat</keyword>
<dbReference type="InterPro" id="IPR033443">
    <property type="entry name" value="PROP1-like_PPR_dom"/>
</dbReference>
<evidence type="ECO:0000259" key="4">
    <source>
        <dbReference type="Pfam" id="PF17177"/>
    </source>
</evidence>
<sequence length="1093" mass="119506">MKVGFTAKPHCLTLTSGAALSPAKLRLLLREFLGNSHKLRRPGGLRSRRKCRKLSLLQLQSPPSLLVRSSFGPNSALVVVVAVVTLSAISVYYFNRYARKMKNAKQVSSTPNLGPPQTGRDVLKDLSSSQIIVNQSITKKKSVKTNESEESDQNLVERELQPVLQFGESASVGEETYASSQGSHQTSNVVTSVVDDSTIDGIKVFPCLTVTPKSDALTQQMAANEQMESLLGVKKTEVESDHEILGKSQHAATDVPTSVGKHDHVEASTKGETTGHNSFHEESVRAELYTFYESQQSEAEQTKASSPSTVVNGNVNGNGLSSLMRHSMFKGYKLSTDEHSNGNVQNNAVVSLNKIGSSRKRKGTGKGSGILTGKERKYLPQNNFENPSQLYESNGALDTEHWAAEQISTYNHLLRRGRVRECVKLLEDMEAVDLLDMNKVYHSRFYGTCKSRKAVEEAFSFTKLISNPTLSTFNMLMSVCANSQDSEAAFRVLRHVEEAGLKADCKLYTTLISTCAKCGKVDRMFEVFHEMVNAGVEPNVHTYGALIDGCARAGQVAKAFGAYGIMRSKNVKPDRVVFNALITACGQAGAVDRAFDVLAEMRAEIHPIDPDHITVGALIKACSHAGQVDRAKEVYKMMDEYNIKGTPEVYTIAVNCCSLTGDWEFAMTVYNDMIKKDVAPDEMFLSALIDVAGHAGNVDAAFEAVNKARKDGMHLGIISYSSLMGACSNAKSWEKALEVYEDMKSIKMKPTISTMNALITALCDGDQLPKAMDILRDMTTFGLCPNAITYSILLVASEKKDDVEAGITLFSQAKEDGVAPNITMCNCLIGMCLRRYERACALGEPVSSVNMGWPQINSKWTSLALTVYRETIAAGITPTNEVVSQILGCLHFPYDISLRDKIIENLGVSADTSRYSNLCSLVEGFGEYDPRAFSLLEEAASLKIVPCVSFKQSPLVIDAKAMQIHTAQVYILTVLRGLKHRLAAGAKLPNITILLPVEKTQIASPHGEKTINVAGRISQAVAALLRRMRLPYQGNESYGKIRINGLALSRWFRPKLASPFSGKHGEFGSPLSRIGKGIAHQQRNIRTGNLSLD</sequence>
<dbReference type="Proteomes" id="UP000515151">
    <property type="component" value="Chromosome 2"/>
</dbReference>
<protein>
    <submittedName>
        <fullName evidence="6">Pentatricopeptide repeat-containing protein MRL1, chloroplastic isoform X2</fullName>
    </submittedName>
</protein>
<dbReference type="PANTHER" id="PTHR47935">
    <property type="entry name" value="PENTATRICOPEPTIDE REPEAT-CONTAINING PROTEIN MRL1, CHLOROPLASTIC"/>
    <property type="match status" value="1"/>
</dbReference>
<dbReference type="AlphaFoldDB" id="A0A6P8CCR7"/>
<dbReference type="Pfam" id="PF13041">
    <property type="entry name" value="PPR_2"/>
    <property type="match status" value="1"/>
</dbReference>
<feature type="repeat" description="PPR" evidence="2">
    <location>
        <begin position="611"/>
        <end position="645"/>
    </location>
</feature>
<dbReference type="PROSITE" id="PS51375">
    <property type="entry name" value="PPR"/>
    <property type="match status" value="9"/>
</dbReference>
<proteinExistence type="predicted"/>
<feature type="repeat" description="PPR" evidence="2">
    <location>
        <begin position="574"/>
        <end position="604"/>
    </location>
</feature>
<feature type="repeat" description="PPR" evidence="2">
    <location>
        <begin position="751"/>
        <end position="785"/>
    </location>
</feature>
<dbReference type="PANTHER" id="PTHR47935:SF1">
    <property type="entry name" value="PENTATRICOPEPTIDE REPEAT-CONTAINING PROTEIN MRL1, CHLOROPLASTIC"/>
    <property type="match status" value="1"/>
</dbReference>
<evidence type="ECO:0000313" key="6">
    <source>
        <dbReference type="RefSeq" id="XP_031380194.1"/>
    </source>
</evidence>
<keyword evidence="3" id="KW-0812">Transmembrane</keyword>
<dbReference type="FunFam" id="1.25.40.10:FF:000542">
    <property type="entry name" value="Pentatricopeptide repeat-containing protein MRL1, chloroplastic isoform X1"/>
    <property type="match status" value="1"/>
</dbReference>
<dbReference type="RefSeq" id="XP_031380194.1">
    <property type="nucleotide sequence ID" value="XM_031524334.1"/>
</dbReference>
<keyword evidence="3" id="KW-0472">Membrane</keyword>
<evidence type="ECO:0000256" key="1">
    <source>
        <dbReference type="ARBA" id="ARBA00022737"/>
    </source>
</evidence>
<dbReference type="NCBIfam" id="TIGR00756">
    <property type="entry name" value="PPR"/>
    <property type="match status" value="8"/>
</dbReference>
<organism evidence="5 6">
    <name type="scientific">Punica granatum</name>
    <name type="common">Pomegranate</name>
    <dbReference type="NCBI Taxonomy" id="22663"/>
    <lineage>
        <taxon>Eukaryota</taxon>
        <taxon>Viridiplantae</taxon>
        <taxon>Streptophyta</taxon>
        <taxon>Embryophyta</taxon>
        <taxon>Tracheophyta</taxon>
        <taxon>Spermatophyta</taxon>
        <taxon>Magnoliopsida</taxon>
        <taxon>eudicotyledons</taxon>
        <taxon>Gunneridae</taxon>
        <taxon>Pentapetalae</taxon>
        <taxon>rosids</taxon>
        <taxon>malvids</taxon>
        <taxon>Myrtales</taxon>
        <taxon>Lythraceae</taxon>
        <taxon>Punica</taxon>
    </lineage>
</organism>
<dbReference type="Gene3D" id="1.25.40.10">
    <property type="entry name" value="Tetratricopeptide repeat domain"/>
    <property type="match status" value="3"/>
</dbReference>
<reference evidence="5" key="1">
    <citation type="journal article" date="2020" name="Plant Biotechnol. J.">
        <title>The pomegranate (Punica granatum L.) draft genome dissects genetic divergence between soft- and hard-seeded cultivars.</title>
        <authorList>
            <person name="Luo X."/>
            <person name="Li H."/>
            <person name="Wu Z."/>
            <person name="Yao W."/>
            <person name="Zhao P."/>
            <person name="Cao D."/>
            <person name="Yu H."/>
            <person name="Li K."/>
            <person name="Poudel K."/>
            <person name="Zhao D."/>
            <person name="Zhang F."/>
            <person name="Xia X."/>
            <person name="Chen L."/>
            <person name="Wang Q."/>
            <person name="Jing D."/>
            <person name="Cao S."/>
        </authorList>
    </citation>
    <scope>NUCLEOTIDE SEQUENCE [LARGE SCALE GENOMIC DNA]</scope>
    <source>
        <strain evidence="5">cv. Tunisia</strain>
    </source>
</reference>
<dbReference type="OrthoDB" id="185373at2759"/>
<dbReference type="InterPro" id="IPR011990">
    <property type="entry name" value="TPR-like_helical_dom_sf"/>
</dbReference>
<evidence type="ECO:0000313" key="5">
    <source>
        <dbReference type="Proteomes" id="UP000515151"/>
    </source>
</evidence>
<feature type="domain" description="PROP1-like PPR" evidence="4">
    <location>
        <begin position="547"/>
        <end position="710"/>
    </location>
</feature>
<feature type="repeat" description="PPR" evidence="2">
    <location>
        <begin position="786"/>
        <end position="820"/>
    </location>
</feature>
<feature type="repeat" description="PPR" evidence="2">
    <location>
        <begin position="539"/>
        <end position="573"/>
    </location>
</feature>
<name>A0A6P8CCR7_PUNGR</name>
<feature type="transmembrane region" description="Helical" evidence="3">
    <location>
        <begin position="75"/>
        <end position="95"/>
    </location>
</feature>
<feature type="repeat" description="PPR" evidence="2">
    <location>
        <begin position="646"/>
        <end position="680"/>
    </location>
</feature>